<evidence type="ECO:0000313" key="2">
    <source>
        <dbReference type="EMBL" id="KEJ93073.1"/>
    </source>
</evidence>
<name>A0A073IRX0_9BACT</name>
<dbReference type="NCBIfam" id="TIGR02122">
    <property type="entry name" value="TRAP_TAXI"/>
    <property type="match status" value="1"/>
</dbReference>
<feature type="signal peptide" evidence="1">
    <location>
        <begin position="1"/>
        <end position="26"/>
    </location>
</feature>
<dbReference type="PANTHER" id="PTHR42941">
    <property type="entry name" value="SLL1037 PROTEIN"/>
    <property type="match status" value="1"/>
</dbReference>
<dbReference type="Pfam" id="PF16868">
    <property type="entry name" value="NMT1_3"/>
    <property type="match status" value="1"/>
</dbReference>
<dbReference type="Gene3D" id="3.40.190.10">
    <property type="entry name" value="Periplasmic binding protein-like II"/>
    <property type="match status" value="2"/>
</dbReference>
<accession>A0A073IRX0</accession>
<evidence type="ECO:0000313" key="3">
    <source>
        <dbReference type="Proteomes" id="UP000027665"/>
    </source>
</evidence>
<dbReference type="PATRIC" id="fig|2754.20.peg.442"/>
<dbReference type="SUPFAM" id="SSF53850">
    <property type="entry name" value="Periplasmic binding protein-like II"/>
    <property type="match status" value="1"/>
</dbReference>
<dbReference type="InterPro" id="IPR011852">
    <property type="entry name" value="TRAP_TAXI"/>
</dbReference>
<dbReference type="OrthoDB" id="9776669at2"/>
<protein>
    <submittedName>
        <fullName evidence="2">C4-dicarboxylate ABC transporter substrate-binding protein</fullName>
    </submittedName>
</protein>
<dbReference type="GeneID" id="90982737"/>
<keyword evidence="3" id="KW-1185">Reference proteome</keyword>
<reference evidence="2 3" key="1">
    <citation type="submission" date="2014-04" db="EMBL/GenBank/DDBJ databases">
        <title>Draft Genome Sequence of Synergistes jonesii.</title>
        <authorList>
            <person name="Coil D.A."/>
            <person name="Eisen J.A."/>
            <person name="Holland-Moritz H.E."/>
        </authorList>
    </citation>
    <scope>NUCLEOTIDE SEQUENCE [LARGE SCALE GENOMIC DNA]</scope>
    <source>
        <strain evidence="2 3">78-1</strain>
    </source>
</reference>
<keyword evidence="1" id="KW-0732">Signal</keyword>
<dbReference type="EMBL" id="JMKI01000006">
    <property type="protein sequence ID" value="KEJ93073.1"/>
    <property type="molecule type" value="Genomic_DNA"/>
</dbReference>
<dbReference type="STRING" id="2754.EH55_12260"/>
<dbReference type="eggNOG" id="COG2358">
    <property type="taxonomic scope" value="Bacteria"/>
</dbReference>
<evidence type="ECO:0000256" key="1">
    <source>
        <dbReference type="SAM" id="SignalP"/>
    </source>
</evidence>
<feature type="chain" id="PRO_5001691449" evidence="1">
    <location>
        <begin position="27"/>
        <end position="317"/>
    </location>
</feature>
<dbReference type="CDD" id="cd13520">
    <property type="entry name" value="PBP2_TAXI_TRAP"/>
    <property type="match status" value="1"/>
</dbReference>
<dbReference type="AlphaFoldDB" id="A0A073IRX0"/>
<dbReference type="Proteomes" id="UP000027665">
    <property type="component" value="Unassembled WGS sequence"/>
</dbReference>
<sequence>MNGTVKNIFSACVAFAMVVAALQADAAQFVNIGTGPTGGTYYPVGAGIAKIWNESIPGMRASAQASGGTRNNIQLMQSGEAQAIFADGLHYDAYNGLDSYKGAPKKFMRAMAPLYPEAVHIVARKDAGIKTLMDLNGKRISVGAVGGSVEFTADSLFKNSGIDVSGIKKEYLGHSESVAALQDKQIDAAITVGAIGISSVVEPMTLGIVELIDIPDDVVKKMIKATPYFAPLTIPAGSYRGQTRDVRTFSSPNILAVDEKLDEETVYRMTKALFEHKKELVTISARMSMMDPKFVKDIKIPLHAGAARYYKEIGAAK</sequence>
<dbReference type="PANTHER" id="PTHR42941:SF1">
    <property type="entry name" value="SLL1037 PROTEIN"/>
    <property type="match status" value="1"/>
</dbReference>
<comment type="caution">
    <text evidence="2">The sequence shown here is derived from an EMBL/GenBank/DDBJ whole genome shotgun (WGS) entry which is preliminary data.</text>
</comment>
<organism evidence="2 3">
    <name type="scientific">Synergistes jonesii</name>
    <dbReference type="NCBI Taxonomy" id="2754"/>
    <lineage>
        <taxon>Bacteria</taxon>
        <taxon>Thermotogati</taxon>
        <taxon>Synergistota</taxon>
        <taxon>Synergistia</taxon>
        <taxon>Synergistales</taxon>
        <taxon>Synergistaceae</taxon>
        <taxon>Synergistes</taxon>
    </lineage>
</organism>
<gene>
    <name evidence="2" type="ORF">EH55_12260</name>
</gene>
<dbReference type="RefSeq" id="WP_037974422.1">
    <property type="nucleotide sequence ID" value="NZ_JMKI01000006.1"/>
</dbReference>
<proteinExistence type="predicted"/>